<sequence>MRDVTKPNEWISSEQERAADLERITADLTNPETVTHAAHQTGAQAAFIYAVHSSDMMRGAITALRDAGIQHVVFLSTLQVKAVGAIKATFAPSSPTTLSPGSMRRLR</sequence>
<gene>
    <name evidence="1" type="ORF">PEGY_LOCUS9167</name>
</gene>
<organism evidence="1 2">
    <name type="scientific">Penicillium egyptiacum</name>
    <dbReference type="NCBI Taxonomy" id="1303716"/>
    <lineage>
        <taxon>Eukaryota</taxon>
        <taxon>Fungi</taxon>
        <taxon>Dikarya</taxon>
        <taxon>Ascomycota</taxon>
        <taxon>Pezizomycotina</taxon>
        <taxon>Eurotiomycetes</taxon>
        <taxon>Eurotiomycetidae</taxon>
        <taxon>Eurotiales</taxon>
        <taxon>Aspergillaceae</taxon>
        <taxon>Penicillium</taxon>
    </lineage>
</organism>
<protein>
    <recommendedName>
        <fullName evidence="3">NmrA-like domain-containing protein</fullName>
    </recommendedName>
</protein>
<dbReference type="Proteomes" id="UP001154252">
    <property type="component" value="Unassembled WGS sequence"/>
</dbReference>
<dbReference type="AlphaFoldDB" id="A0A9W4P8Y3"/>
<dbReference type="Gene3D" id="3.40.50.720">
    <property type="entry name" value="NAD(P)-binding Rossmann-like Domain"/>
    <property type="match status" value="1"/>
</dbReference>
<name>A0A9W4P8Y3_9EURO</name>
<dbReference type="InterPro" id="IPR036291">
    <property type="entry name" value="NAD(P)-bd_dom_sf"/>
</dbReference>
<reference evidence="1" key="1">
    <citation type="submission" date="2021-07" db="EMBL/GenBank/DDBJ databases">
        <authorList>
            <person name="Branca A.L. A."/>
        </authorList>
    </citation>
    <scope>NUCLEOTIDE SEQUENCE</scope>
</reference>
<accession>A0A9W4P8Y3</accession>
<dbReference type="SUPFAM" id="SSF51735">
    <property type="entry name" value="NAD(P)-binding Rossmann-fold domains"/>
    <property type="match status" value="1"/>
</dbReference>
<dbReference type="OrthoDB" id="419598at2759"/>
<keyword evidence="2" id="KW-1185">Reference proteome</keyword>
<evidence type="ECO:0008006" key="3">
    <source>
        <dbReference type="Google" id="ProtNLM"/>
    </source>
</evidence>
<evidence type="ECO:0000313" key="2">
    <source>
        <dbReference type="Proteomes" id="UP001154252"/>
    </source>
</evidence>
<evidence type="ECO:0000313" key="1">
    <source>
        <dbReference type="EMBL" id="CAG8908393.1"/>
    </source>
</evidence>
<comment type="caution">
    <text evidence="1">The sequence shown here is derived from an EMBL/GenBank/DDBJ whole genome shotgun (WGS) entry which is preliminary data.</text>
</comment>
<dbReference type="EMBL" id="CAJVRC010000892">
    <property type="protein sequence ID" value="CAG8908393.1"/>
    <property type="molecule type" value="Genomic_DNA"/>
</dbReference>
<proteinExistence type="predicted"/>